<protein>
    <submittedName>
        <fullName evidence="1">Uncharacterized protein</fullName>
    </submittedName>
</protein>
<keyword evidence="2" id="KW-1185">Reference proteome</keyword>
<evidence type="ECO:0000313" key="1">
    <source>
        <dbReference type="EMBL" id="MDM7886544.1"/>
    </source>
</evidence>
<accession>A0ABT7TCA7</accession>
<sequence length="271" mass="28807">MTVPATADPPTTAKVASAKVVAASATSKAAWPSLTDLQLMLALGKSSPKSTLMMQKQAGSAAALQEKTAAAAAGPNYAIRWFAFIQGDKKALPTTTPDQGHPFLMFGGDNHKPGNPTASHRVSQDIDFYFQSSPQKVTVPTADIGTSHQYYCGSPWGSACVEHGAQKADASTSKVTSTSISGAVGTASLRIHSALPFLPSPPEPAIDVDMKFRLQPGNSTMVGWHDAMPTHEVYSGIIPGEWHRDYLQEEKGLICLFPISGRCQLQINRSL</sequence>
<evidence type="ECO:0000313" key="2">
    <source>
        <dbReference type="Proteomes" id="UP001237823"/>
    </source>
</evidence>
<reference evidence="1 2" key="1">
    <citation type="submission" date="2023-06" db="EMBL/GenBank/DDBJ databases">
        <authorList>
            <person name="Feng G."/>
            <person name="Li J."/>
            <person name="Zhu H."/>
        </authorList>
    </citation>
    <scope>NUCLEOTIDE SEQUENCE [LARGE SCALE GENOMIC DNA]</scope>
    <source>
        <strain evidence="1 2">RHCKG23</strain>
    </source>
</reference>
<organism evidence="1 2">
    <name type="scientific">Curtobacterium citri</name>
    <dbReference type="NCBI Taxonomy" id="3055139"/>
    <lineage>
        <taxon>Bacteria</taxon>
        <taxon>Bacillati</taxon>
        <taxon>Actinomycetota</taxon>
        <taxon>Actinomycetes</taxon>
        <taxon>Micrococcales</taxon>
        <taxon>Microbacteriaceae</taxon>
        <taxon>Curtobacterium</taxon>
    </lineage>
</organism>
<dbReference type="Proteomes" id="UP001237823">
    <property type="component" value="Unassembled WGS sequence"/>
</dbReference>
<proteinExistence type="predicted"/>
<dbReference type="RefSeq" id="WP_289459890.1">
    <property type="nucleotide sequence ID" value="NZ_JAUCML010000013.1"/>
</dbReference>
<comment type="caution">
    <text evidence="1">The sequence shown here is derived from an EMBL/GenBank/DDBJ whole genome shotgun (WGS) entry which is preliminary data.</text>
</comment>
<dbReference type="EMBL" id="JAUCML010000013">
    <property type="protein sequence ID" value="MDM7886544.1"/>
    <property type="molecule type" value="Genomic_DNA"/>
</dbReference>
<gene>
    <name evidence="1" type="ORF">QUG92_15645</name>
</gene>
<name>A0ABT7TCA7_9MICO</name>